<comment type="caution">
    <text evidence="1">The sequence shown here is derived from an EMBL/GenBank/DDBJ whole genome shotgun (WGS) entry which is preliminary data.</text>
</comment>
<feature type="non-terminal residue" evidence="1">
    <location>
        <position position="1"/>
    </location>
</feature>
<reference evidence="1 2" key="1">
    <citation type="submission" date="2013-07" db="EMBL/GenBank/DDBJ databases">
        <title>Draft genome sequence of Pseudoalteromonas luteoviolacea 2ta16.</title>
        <authorList>
            <person name="Allen E.E."/>
            <person name="Azam F."/>
            <person name="Podell S."/>
        </authorList>
    </citation>
    <scope>NUCLEOTIDE SEQUENCE [LARGE SCALE GENOMIC DNA]</scope>
    <source>
        <strain evidence="1 2">2ta16</strain>
    </source>
</reference>
<organism evidence="1 2">
    <name type="scientific">Pseudoalteromonas luteoviolacea (strain 2ta16)</name>
    <dbReference type="NCBI Taxonomy" id="1353533"/>
    <lineage>
        <taxon>Bacteria</taxon>
        <taxon>Pseudomonadati</taxon>
        <taxon>Pseudomonadota</taxon>
        <taxon>Gammaproteobacteria</taxon>
        <taxon>Alteromonadales</taxon>
        <taxon>Pseudoalteromonadaceae</taxon>
        <taxon>Pseudoalteromonas</taxon>
    </lineage>
</organism>
<dbReference type="AlphaFoldDB" id="V4HW29"/>
<accession>V4HW29</accession>
<gene>
    <name evidence="1" type="ORF">PL2TA16_02604</name>
</gene>
<protein>
    <submittedName>
        <fullName evidence="1">Uncharacterized protein</fullName>
    </submittedName>
</protein>
<evidence type="ECO:0000313" key="2">
    <source>
        <dbReference type="Proteomes" id="UP000017820"/>
    </source>
</evidence>
<dbReference type="EMBL" id="AUSV01000024">
    <property type="protein sequence ID" value="ESP93983.1"/>
    <property type="molecule type" value="Genomic_DNA"/>
</dbReference>
<name>V4HW29_PSEL2</name>
<dbReference type="Proteomes" id="UP000017820">
    <property type="component" value="Unassembled WGS sequence"/>
</dbReference>
<evidence type="ECO:0000313" key="1">
    <source>
        <dbReference type="EMBL" id="ESP93983.1"/>
    </source>
</evidence>
<proteinExistence type="predicted"/>
<sequence>GIERGSIPLPRHPELVSGSIVQSTNDSERSEFIYFAQGEMSKFISR</sequence>